<evidence type="ECO:0000313" key="2">
    <source>
        <dbReference type="Proteomes" id="UP001234297"/>
    </source>
</evidence>
<reference evidence="1 2" key="1">
    <citation type="journal article" date="2022" name="Hortic Res">
        <title>A haplotype resolved chromosomal level avocado genome allows analysis of novel avocado genes.</title>
        <authorList>
            <person name="Nath O."/>
            <person name="Fletcher S.J."/>
            <person name="Hayward A."/>
            <person name="Shaw L.M."/>
            <person name="Masouleh A.K."/>
            <person name="Furtado A."/>
            <person name="Henry R.J."/>
            <person name="Mitter N."/>
        </authorList>
    </citation>
    <scope>NUCLEOTIDE SEQUENCE [LARGE SCALE GENOMIC DNA]</scope>
    <source>
        <strain evidence="2">cv. Hass</strain>
    </source>
</reference>
<gene>
    <name evidence="1" type="ORF">MRB53_005773</name>
</gene>
<keyword evidence="2" id="KW-1185">Reference proteome</keyword>
<dbReference type="EMBL" id="CM056810">
    <property type="protein sequence ID" value="KAJ8644025.1"/>
    <property type="molecule type" value="Genomic_DNA"/>
</dbReference>
<organism evidence="1 2">
    <name type="scientific">Persea americana</name>
    <name type="common">Avocado</name>
    <dbReference type="NCBI Taxonomy" id="3435"/>
    <lineage>
        <taxon>Eukaryota</taxon>
        <taxon>Viridiplantae</taxon>
        <taxon>Streptophyta</taxon>
        <taxon>Embryophyta</taxon>
        <taxon>Tracheophyta</taxon>
        <taxon>Spermatophyta</taxon>
        <taxon>Magnoliopsida</taxon>
        <taxon>Magnoliidae</taxon>
        <taxon>Laurales</taxon>
        <taxon>Lauraceae</taxon>
        <taxon>Persea</taxon>
    </lineage>
</organism>
<sequence>MATITNIPNIFPPFPPKMAETDLIRFCTWSPSRNANYALLLFSYLQYPNLLTFNIILQALSSSSFRHKTLVLYHYMIRNVILPNNYTYPFLLKAHASFYGIKEGK</sequence>
<accession>A0ACC2MED1</accession>
<dbReference type="Proteomes" id="UP001234297">
    <property type="component" value="Chromosome 2"/>
</dbReference>
<name>A0ACC2MED1_PERAE</name>
<comment type="caution">
    <text evidence="1">The sequence shown here is derived from an EMBL/GenBank/DDBJ whole genome shotgun (WGS) entry which is preliminary data.</text>
</comment>
<protein>
    <submittedName>
        <fullName evidence="1">Uncharacterized protein</fullName>
    </submittedName>
</protein>
<proteinExistence type="predicted"/>
<evidence type="ECO:0000313" key="1">
    <source>
        <dbReference type="EMBL" id="KAJ8644025.1"/>
    </source>
</evidence>